<dbReference type="RefSeq" id="WP_282212327.1">
    <property type="nucleotide sequence ID" value="NZ_CP118247.1"/>
</dbReference>
<dbReference type="CDD" id="cd06261">
    <property type="entry name" value="TM_PBP2"/>
    <property type="match status" value="1"/>
</dbReference>
<dbReference type="PANTHER" id="PTHR32243">
    <property type="entry name" value="MALTOSE TRANSPORT SYSTEM PERMEASE-RELATED"/>
    <property type="match status" value="1"/>
</dbReference>
<reference evidence="9 10" key="1">
    <citation type="submission" date="2023-02" db="EMBL/GenBank/DDBJ databases">
        <title>Devosia chondri sp. nov., isolated from the phycosphere of marine algae.</title>
        <authorList>
            <person name="Kim J.M."/>
            <person name="Lee J.K."/>
            <person name="Choi B.J."/>
            <person name="Bayburt H."/>
            <person name="Jeon C.O."/>
        </authorList>
    </citation>
    <scope>NUCLEOTIDE SEQUENCE [LARGE SCALE GENOMIC DNA]</scope>
    <source>
        <strain evidence="9 10">G2-5</strain>
    </source>
</reference>
<dbReference type="InterPro" id="IPR050901">
    <property type="entry name" value="BP-dep_ABC_trans_perm"/>
</dbReference>
<comment type="subcellular location">
    <subcellularLocation>
        <location evidence="1 7">Cell membrane</location>
        <topology evidence="1 7">Multi-pass membrane protein</topology>
    </subcellularLocation>
</comment>
<dbReference type="InterPro" id="IPR000515">
    <property type="entry name" value="MetI-like"/>
</dbReference>
<feature type="transmembrane region" description="Helical" evidence="7">
    <location>
        <begin position="12"/>
        <end position="33"/>
    </location>
</feature>
<feature type="transmembrane region" description="Helical" evidence="7">
    <location>
        <begin position="208"/>
        <end position="230"/>
    </location>
</feature>
<keyword evidence="10" id="KW-1185">Reference proteome</keyword>
<dbReference type="Gene3D" id="1.10.3720.10">
    <property type="entry name" value="MetI-like"/>
    <property type="match status" value="1"/>
</dbReference>
<evidence type="ECO:0000313" key="10">
    <source>
        <dbReference type="Proteomes" id="UP001222118"/>
    </source>
</evidence>
<evidence type="ECO:0000256" key="7">
    <source>
        <dbReference type="RuleBase" id="RU363032"/>
    </source>
</evidence>
<keyword evidence="2 7" id="KW-0813">Transport</keyword>
<evidence type="ECO:0000256" key="2">
    <source>
        <dbReference type="ARBA" id="ARBA00022448"/>
    </source>
</evidence>
<evidence type="ECO:0000256" key="4">
    <source>
        <dbReference type="ARBA" id="ARBA00022692"/>
    </source>
</evidence>
<keyword evidence="5 7" id="KW-1133">Transmembrane helix</keyword>
<accession>A0ABY7Z000</accession>
<feature type="transmembrane region" description="Helical" evidence="7">
    <location>
        <begin position="67"/>
        <end position="92"/>
    </location>
</feature>
<keyword evidence="4 7" id="KW-0812">Transmembrane</keyword>
<evidence type="ECO:0000256" key="1">
    <source>
        <dbReference type="ARBA" id="ARBA00004651"/>
    </source>
</evidence>
<dbReference type="PROSITE" id="PS50928">
    <property type="entry name" value="ABC_TM1"/>
    <property type="match status" value="1"/>
</dbReference>
<feature type="domain" description="ABC transmembrane type-1" evidence="8">
    <location>
        <begin position="68"/>
        <end position="284"/>
    </location>
</feature>
<organism evidence="9 10">
    <name type="scientific">Devosia rhodophyticola</name>
    <dbReference type="NCBI Taxonomy" id="3026423"/>
    <lineage>
        <taxon>Bacteria</taxon>
        <taxon>Pseudomonadati</taxon>
        <taxon>Pseudomonadota</taxon>
        <taxon>Alphaproteobacteria</taxon>
        <taxon>Hyphomicrobiales</taxon>
        <taxon>Devosiaceae</taxon>
        <taxon>Devosia</taxon>
    </lineage>
</organism>
<dbReference type="InterPro" id="IPR035906">
    <property type="entry name" value="MetI-like_sf"/>
</dbReference>
<feature type="transmembrane region" description="Helical" evidence="7">
    <location>
        <begin position="159"/>
        <end position="179"/>
    </location>
</feature>
<evidence type="ECO:0000256" key="3">
    <source>
        <dbReference type="ARBA" id="ARBA00022475"/>
    </source>
</evidence>
<keyword evidence="6 7" id="KW-0472">Membrane</keyword>
<protein>
    <submittedName>
        <fullName evidence="9">Carbohydrate ABC transporter permease</fullName>
    </submittedName>
</protein>
<evidence type="ECO:0000256" key="6">
    <source>
        <dbReference type="ARBA" id="ARBA00023136"/>
    </source>
</evidence>
<gene>
    <name evidence="9" type="ORF">PSQ90_05025</name>
</gene>
<dbReference type="EMBL" id="CP118247">
    <property type="protein sequence ID" value="WDR06814.1"/>
    <property type="molecule type" value="Genomic_DNA"/>
</dbReference>
<evidence type="ECO:0000256" key="5">
    <source>
        <dbReference type="ARBA" id="ARBA00022989"/>
    </source>
</evidence>
<evidence type="ECO:0000259" key="8">
    <source>
        <dbReference type="PROSITE" id="PS50928"/>
    </source>
</evidence>
<feature type="transmembrane region" description="Helical" evidence="7">
    <location>
        <begin position="263"/>
        <end position="283"/>
    </location>
</feature>
<dbReference type="SUPFAM" id="SSF161098">
    <property type="entry name" value="MetI-like"/>
    <property type="match status" value="1"/>
</dbReference>
<dbReference type="Proteomes" id="UP001222118">
    <property type="component" value="Chromosome"/>
</dbReference>
<comment type="similarity">
    <text evidence="7">Belongs to the binding-protein-dependent transport system permease family.</text>
</comment>
<proteinExistence type="inferred from homology"/>
<sequence length="298" mass="33084">MVIRKFSRAQATSYGFLFLLTIFCLLPFLWVFLASVDPNARQFLQLPQGLTETHFVKIFTTENGGRWFFNSLVVVGCATAVVVVVGGLGGYALSRTNAWWKRPFLYAIILVRVLPPTALIVPLYKVMLTANNVMRGFVQSIVPADWVRPTMQIVGFVDGYLGLILVMAALQLPLALWIIKTFFDLVPKDYEEAAIMDGANVFQRIRRILVPLALPGLGAAALLTFIAAWGDFLMPLTFISSAELQLLPIGLFRAFLRVNDVDYGFLCALALLYTLPAIIAFSYSRRFLVQTFAGGVKG</sequence>
<dbReference type="Pfam" id="PF00528">
    <property type="entry name" value="BPD_transp_1"/>
    <property type="match status" value="1"/>
</dbReference>
<dbReference type="PANTHER" id="PTHR32243:SF18">
    <property type="entry name" value="INNER MEMBRANE ABC TRANSPORTER PERMEASE PROTEIN YCJP"/>
    <property type="match status" value="1"/>
</dbReference>
<keyword evidence="3" id="KW-1003">Cell membrane</keyword>
<feature type="transmembrane region" description="Helical" evidence="7">
    <location>
        <begin position="104"/>
        <end position="124"/>
    </location>
</feature>
<evidence type="ECO:0000313" key="9">
    <source>
        <dbReference type="EMBL" id="WDR06814.1"/>
    </source>
</evidence>
<name>A0ABY7Z000_9HYPH</name>